<dbReference type="GO" id="GO:0016758">
    <property type="term" value="F:hexosyltransferase activity"/>
    <property type="evidence" value="ECO:0007669"/>
    <property type="project" value="TreeGrafter"/>
</dbReference>
<proteinExistence type="inferred from homology"/>
<accession>A0A0D7AAF3</accession>
<dbReference type="InterPro" id="IPR051981">
    <property type="entry name" value="Glycosyltransf_32"/>
</dbReference>
<protein>
    <submittedName>
        <fullName evidence="3">Glycosyltransferase family 32 protein</fullName>
    </submittedName>
</protein>
<dbReference type="GO" id="GO:0006688">
    <property type="term" value="P:glycosphingolipid biosynthetic process"/>
    <property type="evidence" value="ECO:0007669"/>
    <property type="project" value="TreeGrafter"/>
</dbReference>
<dbReference type="OrthoDB" id="409543at2759"/>
<keyword evidence="3" id="KW-0808">Transferase</keyword>
<dbReference type="PANTHER" id="PTHR12042:SF21">
    <property type="entry name" value="ALPHA1,4-GALACTOSYLTRANSFERASE 1-RELATED"/>
    <property type="match status" value="1"/>
</dbReference>
<organism evidence="3 4">
    <name type="scientific">Fistulina hepatica ATCC 64428</name>
    <dbReference type="NCBI Taxonomy" id="1128425"/>
    <lineage>
        <taxon>Eukaryota</taxon>
        <taxon>Fungi</taxon>
        <taxon>Dikarya</taxon>
        <taxon>Basidiomycota</taxon>
        <taxon>Agaricomycotina</taxon>
        <taxon>Agaricomycetes</taxon>
        <taxon>Agaricomycetidae</taxon>
        <taxon>Agaricales</taxon>
        <taxon>Fistulinaceae</taxon>
        <taxon>Fistulina</taxon>
    </lineage>
</organism>
<gene>
    <name evidence="3" type="ORF">FISHEDRAFT_66092</name>
</gene>
<reference evidence="3 4" key="1">
    <citation type="journal article" date="2015" name="Fungal Genet. Biol.">
        <title>Evolution of novel wood decay mechanisms in Agaricales revealed by the genome sequences of Fistulina hepatica and Cylindrobasidium torrendii.</title>
        <authorList>
            <person name="Floudas D."/>
            <person name="Held B.W."/>
            <person name="Riley R."/>
            <person name="Nagy L.G."/>
            <person name="Koehler G."/>
            <person name="Ransdell A.S."/>
            <person name="Younus H."/>
            <person name="Chow J."/>
            <person name="Chiniquy J."/>
            <person name="Lipzen A."/>
            <person name="Tritt A."/>
            <person name="Sun H."/>
            <person name="Haridas S."/>
            <person name="LaButti K."/>
            <person name="Ohm R.A."/>
            <person name="Kues U."/>
            <person name="Blanchette R.A."/>
            <person name="Grigoriev I.V."/>
            <person name="Minto R.E."/>
            <person name="Hibbett D.S."/>
        </authorList>
    </citation>
    <scope>NUCLEOTIDE SEQUENCE [LARGE SCALE GENOMIC DNA]</scope>
    <source>
        <strain evidence="3 4">ATCC 64428</strain>
    </source>
</reference>
<dbReference type="SUPFAM" id="SSF53448">
    <property type="entry name" value="Nucleotide-diphospho-sugar transferases"/>
    <property type="match status" value="1"/>
</dbReference>
<dbReference type="InterPro" id="IPR029044">
    <property type="entry name" value="Nucleotide-diphossugar_trans"/>
</dbReference>
<comment type="similarity">
    <text evidence="1">Belongs to the glycosyltransferase 32 family.</text>
</comment>
<keyword evidence="2" id="KW-1133">Transmembrane helix</keyword>
<name>A0A0D7AAF3_9AGAR</name>
<keyword evidence="4" id="KW-1185">Reference proteome</keyword>
<dbReference type="Proteomes" id="UP000054144">
    <property type="component" value="Unassembled WGS sequence"/>
</dbReference>
<dbReference type="AlphaFoldDB" id="A0A0D7AAF3"/>
<keyword evidence="2" id="KW-0472">Membrane</keyword>
<sequence length="468" mass="53848">MSSGGYDRLPMYALRDSTPRLRSSSLKTSSFARYAFRHDLDNNDADDRHTRRRTHRSRPSLLAIRPRTLFAFLKYALPVTVLLILYVFYTYQLHIEIAFYNRKWIEQEITTLKPLSGCFDDNKQTPIYNVTEYVYGPKRTEVQAGIPLKMGMDCYDFAGTIQGRTMLDPYPAAPPDGPVSRTQYHTYWRADLAPFGPRQEWMLKSFFATQNAHTSQLILWSNGDLSSNEILQKYLRKYSNAFVLRQVDISALAQGTALSGSSLLLQTHDSKAWVDGDLIRLLLLWNYGGVWIDMDSLLTRDLEPLLEHEFVTQWDCYDKDYTVLNGALMRFRERSPYLCEAFHIMATAASPRPGSTDWGSVLYHKLWRRLVAAGVPPFKVLPFCFSDGRSCRLDNRLPDPFLSDDQSRKGVLPLGGFSLEEGGRAEEILLNKIFSVHLHNQWGKAFPEGGWVERLLLRRYDRRLAEAT</sequence>
<feature type="transmembrane region" description="Helical" evidence="2">
    <location>
        <begin position="68"/>
        <end position="89"/>
    </location>
</feature>
<dbReference type="PANTHER" id="PTHR12042">
    <property type="entry name" value="LACTOSYLCERAMIDE 4-ALPHA-GALACTOSYLTRANSFERASE ALPHA- 1,4-GALACTOSYLTRANSFERASE"/>
    <property type="match status" value="1"/>
</dbReference>
<dbReference type="GO" id="GO:0016020">
    <property type="term" value="C:membrane"/>
    <property type="evidence" value="ECO:0007669"/>
    <property type="project" value="GOC"/>
</dbReference>
<dbReference type="EMBL" id="KN881942">
    <property type="protein sequence ID" value="KIY47374.1"/>
    <property type="molecule type" value="Genomic_DNA"/>
</dbReference>
<keyword evidence="2" id="KW-0812">Transmembrane</keyword>
<evidence type="ECO:0000313" key="4">
    <source>
        <dbReference type="Proteomes" id="UP000054144"/>
    </source>
</evidence>
<evidence type="ECO:0000313" key="3">
    <source>
        <dbReference type="EMBL" id="KIY47374.1"/>
    </source>
</evidence>
<dbReference type="InterPro" id="IPR007577">
    <property type="entry name" value="GlycoTrfase_DXD_sugar-bd_CS"/>
</dbReference>
<evidence type="ECO:0000256" key="2">
    <source>
        <dbReference type="SAM" id="Phobius"/>
    </source>
</evidence>
<dbReference type="Pfam" id="PF04488">
    <property type="entry name" value="Gly_transf_sug"/>
    <property type="match status" value="1"/>
</dbReference>
<dbReference type="Gene3D" id="3.90.550.20">
    <property type="match status" value="1"/>
</dbReference>
<evidence type="ECO:0000256" key="1">
    <source>
        <dbReference type="ARBA" id="ARBA00009003"/>
    </source>
</evidence>